<dbReference type="AlphaFoldDB" id="A0A7L2V3Z5"/>
<feature type="non-terminal residue" evidence="10">
    <location>
        <position position="1"/>
    </location>
</feature>
<keyword evidence="5" id="KW-0067">ATP-binding</keyword>
<comment type="caution">
    <text evidence="10">The sequence shown here is derived from an EMBL/GenBank/DDBJ whole genome shotgun (WGS) entry which is preliminary data.</text>
</comment>
<keyword evidence="3" id="KW-0378">Hydrolase</keyword>
<evidence type="ECO:0000256" key="7">
    <source>
        <dbReference type="ARBA" id="ARBA00047984"/>
    </source>
</evidence>
<organism evidence="10 11">
    <name type="scientific">Brachypteracias leptosomus</name>
    <name type="common">short-legged ground-roller</name>
    <dbReference type="NCBI Taxonomy" id="135165"/>
    <lineage>
        <taxon>Eukaryota</taxon>
        <taxon>Metazoa</taxon>
        <taxon>Chordata</taxon>
        <taxon>Craniata</taxon>
        <taxon>Vertebrata</taxon>
        <taxon>Euteleostomi</taxon>
        <taxon>Archelosauria</taxon>
        <taxon>Archosauria</taxon>
        <taxon>Dinosauria</taxon>
        <taxon>Saurischia</taxon>
        <taxon>Theropoda</taxon>
        <taxon>Coelurosauria</taxon>
        <taxon>Aves</taxon>
        <taxon>Neognathae</taxon>
        <taxon>Neoaves</taxon>
        <taxon>Telluraves</taxon>
        <taxon>Coraciimorphae</taxon>
        <taxon>Coraciiformes</taxon>
        <taxon>Brachypteraciidae</taxon>
        <taxon>Brachypteracias</taxon>
    </lineage>
</organism>
<feature type="domain" description="DEAD-box RNA helicase Q" evidence="9">
    <location>
        <begin position="6"/>
        <end position="34"/>
    </location>
</feature>
<evidence type="ECO:0000256" key="5">
    <source>
        <dbReference type="ARBA" id="ARBA00022840"/>
    </source>
</evidence>
<keyword evidence="2" id="KW-0547">Nucleotide-binding</keyword>
<dbReference type="EC" id="3.6.4.13" evidence="1"/>
<comment type="catalytic activity">
    <reaction evidence="7">
        <text>ATP + H2O = ADP + phosphate + H(+)</text>
        <dbReference type="Rhea" id="RHEA:13065"/>
        <dbReference type="ChEBI" id="CHEBI:15377"/>
        <dbReference type="ChEBI" id="CHEBI:15378"/>
        <dbReference type="ChEBI" id="CHEBI:30616"/>
        <dbReference type="ChEBI" id="CHEBI:43474"/>
        <dbReference type="ChEBI" id="CHEBI:456216"/>
        <dbReference type="EC" id="3.6.4.13"/>
    </reaction>
</comment>
<accession>A0A7L2V3Z5</accession>
<evidence type="ECO:0000256" key="2">
    <source>
        <dbReference type="ARBA" id="ARBA00022741"/>
    </source>
</evidence>
<sequence>AEGSSLGFEHMGLDQRLLRAVAELGWATPTAIQAEAIPLALEGRDLLARARTGSGKTGAYGLPLLQHLL</sequence>
<dbReference type="PROSITE" id="PS51195">
    <property type="entry name" value="Q_MOTIF"/>
    <property type="match status" value="1"/>
</dbReference>
<dbReference type="InterPro" id="IPR027417">
    <property type="entry name" value="P-loop_NTPase"/>
</dbReference>
<dbReference type="SUPFAM" id="SSF52540">
    <property type="entry name" value="P-loop containing nucleoside triphosphate hydrolases"/>
    <property type="match status" value="1"/>
</dbReference>
<dbReference type="GO" id="GO:0005524">
    <property type="term" value="F:ATP binding"/>
    <property type="evidence" value="ECO:0007669"/>
    <property type="project" value="UniProtKB-KW"/>
</dbReference>
<evidence type="ECO:0000313" key="10">
    <source>
        <dbReference type="EMBL" id="NXS52960.1"/>
    </source>
</evidence>
<dbReference type="InterPro" id="IPR011545">
    <property type="entry name" value="DEAD/DEAH_box_helicase_dom"/>
</dbReference>
<evidence type="ECO:0000256" key="3">
    <source>
        <dbReference type="ARBA" id="ARBA00022801"/>
    </source>
</evidence>
<keyword evidence="6" id="KW-0694">RNA-binding</keyword>
<dbReference type="GO" id="GO:0003723">
    <property type="term" value="F:RNA binding"/>
    <property type="evidence" value="ECO:0007669"/>
    <property type="project" value="UniProtKB-KW"/>
</dbReference>
<dbReference type="GO" id="GO:0003724">
    <property type="term" value="F:RNA helicase activity"/>
    <property type="evidence" value="ECO:0007669"/>
    <property type="project" value="UniProtKB-EC"/>
</dbReference>
<dbReference type="InterPro" id="IPR050079">
    <property type="entry name" value="DEAD_box_RNA_helicase"/>
</dbReference>
<evidence type="ECO:0000256" key="8">
    <source>
        <dbReference type="PROSITE-ProRule" id="PRU00552"/>
    </source>
</evidence>
<evidence type="ECO:0000259" key="9">
    <source>
        <dbReference type="PROSITE" id="PS51195"/>
    </source>
</evidence>
<dbReference type="GO" id="GO:0016787">
    <property type="term" value="F:hydrolase activity"/>
    <property type="evidence" value="ECO:0007669"/>
    <property type="project" value="UniProtKB-KW"/>
</dbReference>
<dbReference type="PANTHER" id="PTHR47959">
    <property type="entry name" value="ATP-DEPENDENT RNA HELICASE RHLE-RELATED"/>
    <property type="match status" value="1"/>
</dbReference>
<dbReference type="Gene3D" id="3.40.50.300">
    <property type="entry name" value="P-loop containing nucleotide triphosphate hydrolases"/>
    <property type="match status" value="1"/>
</dbReference>
<evidence type="ECO:0000256" key="6">
    <source>
        <dbReference type="ARBA" id="ARBA00022884"/>
    </source>
</evidence>
<feature type="short sequence motif" description="Q motif" evidence="8">
    <location>
        <begin position="6"/>
        <end position="34"/>
    </location>
</feature>
<dbReference type="Proteomes" id="UP000520535">
    <property type="component" value="Unassembled WGS sequence"/>
</dbReference>
<keyword evidence="4 10" id="KW-0347">Helicase</keyword>
<evidence type="ECO:0000256" key="4">
    <source>
        <dbReference type="ARBA" id="ARBA00022806"/>
    </source>
</evidence>
<feature type="non-terminal residue" evidence="10">
    <location>
        <position position="69"/>
    </location>
</feature>
<dbReference type="PANTHER" id="PTHR47959:SF21">
    <property type="entry name" value="DEAD-BOX HELICASE 56"/>
    <property type="match status" value="1"/>
</dbReference>
<keyword evidence="11" id="KW-1185">Reference proteome</keyword>
<gene>
    <name evidence="10" type="primary">Ddx56</name>
    <name evidence="10" type="ORF">BRALEP_R13418</name>
</gene>
<name>A0A7L2V3Z5_9AVES</name>
<dbReference type="EMBL" id="VYZX01004971">
    <property type="protein sequence ID" value="NXS52960.1"/>
    <property type="molecule type" value="Genomic_DNA"/>
</dbReference>
<evidence type="ECO:0000313" key="11">
    <source>
        <dbReference type="Proteomes" id="UP000520535"/>
    </source>
</evidence>
<dbReference type="OrthoDB" id="1191041at2759"/>
<dbReference type="Pfam" id="PF00270">
    <property type="entry name" value="DEAD"/>
    <property type="match status" value="1"/>
</dbReference>
<proteinExistence type="predicted"/>
<protein>
    <recommendedName>
        <fullName evidence="1">RNA helicase</fullName>
        <ecNumber evidence="1">3.6.4.13</ecNumber>
    </recommendedName>
</protein>
<dbReference type="InterPro" id="IPR014014">
    <property type="entry name" value="RNA_helicase_DEAD_Q_motif"/>
</dbReference>
<evidence type="ECO:0000256" key="1">
    <source>
        <dbReference type="ARBA" id="ARBA00012552"/>
    </source>
</evidence>
<dbReference type="GO" id="GO:0005829">
    <property type="term" value="C:cytosol"/>
    <property type="evidence" value="ECO:0007669"/>
    <property type="project" value="TreeGrafter"/>
</dbReference>
<reference evidence="10 11" key="1">
    <citation type="submission" date="2019-09" db="EMBL/GenBank/DDBJ databases">
        <title>Bird 10,000 Genomes (B10K) Project - Family phase.</title>
        <authorList>
            <person name="Zhang G."/>
        </authorList>
    </citation>
    <scope>NUCLEOTIDE SEQUENCE [LARGE SCALE GENOMIC DNA]</scope>
    <source>
        <strain evidence="10">B10K-DU-012-52</strain>
    </source>
</reference>